<dbReference type="eggNOG" id="ENOG502Z9Y1">
    <property type="taxonomic scope" value="Bacteria"/>
</dbReference>
<feature type="transmembrane region" description="Helical" evidence="2">
    <location>
        <begin position="682"/>
        <end position="703"/>
    </location>
</feature>
<sequence length="856" mass="93551">MVFKNEIFIGCTFLKAYQSDTSVFFWGLNQANQVFYSTCPKNEITKPSSWRYPLPILTGVDLISPYVNKENQGNTFFAVGGDLLHKMYQSPSTSIWTSQQVTLPPPKTTTPANSFSSYTTRIQIVDENKLPKVNFELKISAETRGTFIINNLYYVLGTNPIPINTDAHGSLTIIESIGNINGTKLTVTDGVTTVKIDPMKKPLNKVASLNTPEKIKAATITKPDGSTSKLVSGDIPKSDLELAAQTNQTLGNAYTEVAKKTPKPMEMAVYLPHPTVQLESIGDKIAADFGDLEKWLEHAVDFAVKFVKDAASGFLSFVVEIGDKTFHALLDCAEKIASAAKWVFNAIKTAIKDVLKFLEFLFEWQDIIRTKKVMKNLFQIFLQHEVDQIEVFKKEMNAEFAKAISAINKWADIPDNWDGLGKAANQTPASRSDSSSGKDSTTTYLSHHFQNNAKNTSHKKPQDPVNAPSDPMEVLFDAIKKEGQIFDQVIDELEKLSSDFKDLDLGSFLKKLVAILADGVLESVENVLDALLDLLYLLAKASVKALEAPIHIPVISDILEDIGIPEFSIVDIVTLIAAVPVTIGYKIANNETPFPKSEHTNYLIQVKDFKTLQNDLNGGSTNQTLFTNTMALSEKSSSGVVPERYKEALYVMGHTGGAFLIFVSTIVTGFEAMEETGQNPIALPSAAVNFAAMGMVGGVNLLIPKDPLKQPELVWISRGTLVTVILCKILFSGPVQAKFGKATGIMKNLKMKDGRAVGAIINCILIIPALTCSIYHFYELGKEGKSAVEPDHDDAIIDETSNITSYIQRIAYCVAVNNKNPEVKGVSVGVMSVASLITCGLQFAEIAVNASGSNSN</sequence>
<feature type="transmembrane region" description="Helical" evidence="2">
    <location>
        <begin position="715"/>
        <end position="735"/>
    </location>
</feature>
<dbReference type="STRING" id="388413.ALPR1_10985"/>
<reference evidence="3 4" key="1">
    <citation type="journal article" date="2011" name="J. Bacteriol.">
        <title>Complete genome sequence of Algoriphagus sp. PR1, bacterial prey of a colony-forming choanoflagellate.</title>
        <authorList>
            <person name="Alegado R.A."/>
            <person name="Ferriera S."/>
            <person name="Nusbaum C."/>
            <person name="Young S.K."/>
            <person name="Zeng Q."/>
            <person name="Imamovic A."/>
            <person name="Fairclough S.R."/>
            <person name="King N."/>
        </authorList>
    </citation>
    <scope>NUCLEOTIDE SEQUENCE [LARGE SCALE GENOMIC DNA]</scope>
    <source>
        <strain evidence="3 4">PR1</strain>
    </source>
</reference>
<dbReference type="AlphaFoldDB" id="A3HSB8"/>
<feature type="compositionally biased region" description="Low complexity" evidence="1">
    <location>
        <begin position="430"/>
        <end position="442"/>
    </location>
</feature>
<keyword evidence="2" id="KW-1133">Transmembrane helix</keyword>
<gene>
    <name evidence="3" type="ORF">ALPR1_10985</name>
</gene>
<evidence type="ECO:0000313" key="3">
    <source>
        <dbReference type="EMBL" id="EAZ82736.1"/>
    </source>
</evidence>
<comment type="caution">
    <text evidence="3">The sequence shown here is derived from an EMBL/GenBank/DDBJ whole genome shotgun (WGS) entry which is preliminary data.</text>
</comment>
<name>A3HSB8_9BACT</name>
<keyword evidence="4" id="KW-1185">Reference proteome</keyword>
<proteinExistence type="predicted"/>
<keyword evidence="2" id="KW-0472">Membrane</keyword>
<dbReference type="HOGENOM" id="CLU_008334_0_0_10"/>
<dbReference type="EMBL" id="AAXU02000001">
    <property type="protein sequence ID" value="EAZ82736.1"/>
    <property type="molecule type" value="Genomic_DNA"/>
</dbReference>
<evidence type="ECO:0000256" key="1">
    <source>
        <dbReference type="SAM" id="MobiDB-lite"/>
    </source>
</evidence>
<feature type="region of interest" description="Disordered" evidence="1">
    <location>
        <begin position="421"/>
        <end position="442"/>
    </location>
</feature>
<accession>A3HSB8</accession>
<feature type="transmembrane region" description="Helical" evidence="2">
    <location>
        <begin position="648"/>
        <end position="670"/>
    </location>
</feature>
<keyword evidence="2" id="KW-0812">Transmembrane</keyword>
<organism evidence="3 4">
    <name type="scientific">Algoriphagus machipongonensis</name>
    <dbReference type="NCBI Taxonomy" id="388413"/>
    <lineage>
        <taxon>Bacteria</taxon>
        <taxon>Pseudomonadati</taxon>
        <taxon>Bacteroidota</taxon>
        <taxon>Cytophagia</taxon>
        <taxon>Cytophagales</taxon>
        <taxon>Cyclobacteriaceae</taxon>
        <taxon>Algoriphagus</taxon>
    </lineage>
</organism>
<protein>
    <submittedName>
        <fullName evidence="3">Uncharacterized protein</fullName>
    </submittedName>
</protein>
<dbReference type="Proteomes" id="UP000003919">
    <property type="component" value="Chromosome"/>
</dbReference>
<evidence type="ECO:0000256" key="2">
    <source>
        <dbReference type="SAM" id="Phobius"/>
    </source>
</evidence>
<evidence type="ECO:0000313" key="4">
    <source>
        <dbReference type="Proteomes" id="UP000003919"/>
    </source>
</evidence>
<dbReference type="EMBL" id="CM001023">
    <property type="protein sequence ID" value="EAZ82736.1"/>
    <property type="molecule type" value="Genomic_DNA"/>
</dbReference>
<feature type="transmembrane region" description="Helical" evidence="2">
    <location>
        <begin position="756"/>
        <end position="778"/>
    </location>
</feature>